<evidence type="ECO:0000256" key="10">
    <source>
        <dbReference type="ARBA" id="ARBA00023004"/>
    </source>
</evidence>
<feature type="binding site" evidence="13">
    <location>
        <position position="417"/>
    </location>
    <ligand>
        <name>[4Fe-4S] cluster</name>
        <dbReference type="ChEBI" id="CHEBI:49883"/>
        <label>2</label>
    </ligand>
</feature>
<feature type="binding site" evidence="13">
    <location>
        <position position="378"/>
    </location>
    <ligand>
        <name>[4Fe-4S] cluster</name>
        <dbReference type="ChEBI" id="CHEBI:49883"/>
        <label>1</label>
    </ligand>
</feature>
<keyword evidence="5 13" id="KW-0997">Cell inner membrane</keyword>
<dbReference type="GO" id="GO:0046872">
    <property type="term" value="F:metal ion binding"/>
    <property type="evidence" value="ECO:0007669"/>
    <property type="project" value="UniProtKB-KW"/>
</dbReference>
<evidence type="ECO:0000256" key="2">
    <source>
        <dbReference type="ARBA" id="ARBA00022448"/>
    </source>
</evidence>
<dbReference type="AlphaFoldDB" id="A0AB36XQ44"/>
<evidence type="ECO:0000256" key="12">
    <source>
        <dbReference type="ARBA" id="ARBA00023136"/>
    </source>
</evidence>
<evidence type="ECO:0000256" key="1">
    <source>
        <dbReference type="ARBA" id="ARBA00004202"/>
    </source>
</evidence>
<feature type="compositionally biased region" description="Low complexity" evidence="14">
    <location>
        <begin position="726"/>
        <end position="747"/>
    </location>
</feature>
<dbReference type="NCBIfam" id="NF003454">
    <property type="entry name" value="PRK05035.1"/>
    <property type="match status" value="1"/>
</dbReference>
<dbReference type="PANTHER" id="PTHR43034:SF2">
    <property type="entry name" value="ION-TRANSLOCATING OXIDOREDUCTASE COMPLEX SUBUNIT C"/>
    <property type="match status" value="1"/>
</dbReference>
<comment type="function">
    <text evidence="13">Part of a membrane-bound complex that couples electron transfer with translocation of ions across the membrane.</text>
</comment>
<dbReference type="EMBL" id="MCXM01000011">
    <property type="protein sequence ID" value="PMK48331.1"/>
    <property type="molecule type" value="Genomic_DNA"/>
</dbReference>
<dbReference type="FunFam" id="3.40.50.11540:FF:000004">
    <property type="entry name" value="Ion-translocating oxidoreductase complex subunit C"/>
    <property type="match status" value="1"/>
</dbReference>
<dbReference type="Gene3D" id="3.40.50.11540">
    <property type="entry name" value="NADH-ubiquinone oxidoreductase 51kDa subunit"/>
    <property type="match status" value="1"/>
</dbReference>
<evidence type="ECO:0000256" key="8">
    <source>
        <dbReference type="ARBA" id="ARBA00022967"/>
    </source>
</evidence>
<dbReference type="InterPro" id="IPR037225">
    <property type="entry name" value="Nuo51_FMN-bd_sf"/>
</dbReference>
<keyword evidence="11 13" id="KW-0411">Iron-sulfur</keyword>
<dbReference type="PROSITE" id="PS51379">
    <property type="entry name" value="4FE4S_FER_2"/>
    <property type="match status" value="2"/>
</dbReference>
<feature type="compositionally biased region" description="Low complexity" evidence="14">
    <location>
        <begin position="760"/>
        <end position="778"/>
    </location>
</feature>
<comment type="cofactor">
    <cofactor evidence="13">
        <name>[4Fe-4S] cluster</name>
        <dbReference type="ChEBI" id="CHEBI:49883"/>
    </cofactor>
    <text evidence="13">Binds 2 [4Fe-4S] clusters per subunit.</text>
</comment>
<sequence length="937" mass="99091">MISLIEQIRTGSIWNFPGGVHPAENKKQSNTTDIVHARLPEEIVLPVKQHIGKPGNLLIAVGDAVLKGQQLTALDTGFTLPVHAPTSGVITAIEPRTTAHPSGLSDVCVVIKPDGLDAWVAKHPVEYFSTKTSDELLDVIRQAGISGMGGAGFPTAKKLQSGLGRTDILIVNAAECEPYITSDDKLLQEHADEVLKGIEVVEHILQPKLTVIGIEDNKPDAIKALEIAAKDKDIVIRVIPTKYPSGGEKQLIKILTNKEVPAGGIPADIGVLVQNVGSLYSIKRAVIDGEPVVNRVVTLTGKTFKQPRNVWALLGTPVHELLEEFGYKADKKLPRLILGGPMMGFTLPHANVPITKTSNCILAPTRREISPSTYEMECIRCSACAEACPASLLPQQLQWHAKANELDKCEELNIKDCIECGACAFVCPSEIPLVQYYRQAKAEIKTRKDEATAAERAKIRFEEKNARMERDKAERENRFKKAADNRRKDMKSADGDDAIAAAIARVKAQKATADQDTAAEPTVKPAVAAAIARAKAKQAAAQKESNSEPDNSEMSKLREERKRQARERKAQQAATDNPTESSGGGKKEAVAAAIARAKAKKAQQAESASEAPVENSGDAKKDAVAAAIARAKAKKAQQTESASEAPVEKSGDAKKDAVAAAIARAKAKKAQQAESASEASAESSGDAKKDAVTAAIARAKAKKAQQAESASDAPTESNGDAKKDAVAAAIARAKAKKAQQAESASDAPAENSGDAKKDAVAAAIARAKAKKAQQAESAIQTESETPAKSTGDAKKDAVAAAIARAKAKKAQQTESASQAPVEKSGDAKKDAVAAAIARAKAKKAQQAESASEAPAENSGDAKKDAVAAAIARAKAKKAQQAKQAETEETLELVTDIKTETQQEPVDPKKAAVAAAIARAKARKAQQEQDKKNNEEKE</sequence>
<gene>
    <name evidence="13" type="primary">rnfC</name>
    <name evidence="16" type="ORF">BCT99_15830</name>
</gene>
<keyword evidence="7 13" id="KW-0677">Repeat</keyword>
<feature type="compositionally biased region" description="Basic and acidic residues" evidence="14">
    <location>
        <begin position="646"/>
        <end position="657"/>
    </location>
</feature>
<evidence type="ECO:0000256" key="13">
    <source>
        <dbReference type="HAMAP-Rule" id="MF_00461"/>
    </source>
</evidence>
<dbReference type="InterPro" id="IPR010208">
    <property type="entry name" value="Ion_transpt_RnfC/RsxC"/>
</dbReference>
<evidence type="ECO:0000256" key="7">
    <source>
        <dbReference type="ARBA" id="ARBA00022737"/>
    </source>
</evidence>
<keyword evidence="3 13" id="KW-1003">Cell membrane</keyword>
<dbReference type="GO" id="GO:0022900">
    <property type="term" value="P:electron transport chain"/>
    <property type="evidence" value="ECO:0007669"/>
    <property type="project" value="UniProtKB-UniRule"/>
</dbReference>
<feature type="compositionally biased region" description="Basic and acidic residues" evidence="14">
    <location>
        <begin position="553"/>
        <end position="570"/>
    </location>
</feature>
<feature type="compositionally biased region" description="Low complexity" evidence="14">
    <location>
        <begin position="692"/>
        <end position="713"/>
    </location>
</feature>
<feature type="compositionally biased region" description="Low complexity" evidence="14">
    <location>
        <begin position="832"/>
        <end position="855"/>
    </location>
</feature>
<dbReference type="PANTHER" id="PTHR43034">
    <property type="entry name" value="ION-TRANSLOCATING OXIDOREDUCTASE COMPLEX SUBUNIT C"/>
    <property type="match status" value="1"/>
</dbReference>
<evidence type="ECO:0000256" key="6">
    <source>
        <dbReference type="ARBA" id="ARBA00022723"/>
    </source>
</evidence>
<feature type="binding site" evidence="13">
    <location>
        <position position="423"/>
    </location>
    <ligand>
        <name>[4Fe-4S] cluster</name>
        <dbReference type="ChEBI" id="CHEBI:49883"/>
        <label>2</label>
    </ligand>
</feature>
<evidence type="ECO:0000313" key="16">
    <source>
        <dbReference type="EMBL" id="PMK48331.1"/>
    </source>
</evidence>
<dbReference type="Pfam" id="PF13375">
    <property type="entry name" value="RnfC_N"/>
    <property type="match status" value="1"/>
</dbReference>
<feature type="domain" description="4Fe-4S ferredoxin-type" evidence="15">
    <location>
        <begin position="408"/>
        <end position="437"/>
    </location>
</feature>
<comment type="subcellular location">
    <subcellularLocation>
        <location evidence="13">Cell inner membrane</location>
        <topology evidence="13">Peripheral membrane protein</topology>
    </subcellularLocation>
    <subcellularLocation>
        <location evidence="1">Cell membrane</location>
        <topology evidence="1">Peripheral membrane protein</topology>
    </subcellularLocation>
</comment>
<dbReference type="InterPro" id="IPR011538">
    <property type="entry name" value="Nuo51_FMN-bd"/>
</dbReference>
<dbReference type="GO" id="GO:0009055">
    <property type="term" value="F:electron transfer activity"/>
    <property type="evidence" value="ECO:0007669"/>
    <property type="project" value="InterPro"/>
</dbReference>
<keyword evidence="6 13" id="KW-0479">Metal-binding</keyword>
<evidence type="ECO:0000256" key="14">
    <source>
        <dbReference type="SAM" id="MobiDB-lite"/>
    </source>
</evidence>
<feature type="domain" description="4Fe-4S ferredoxin-type" evidence="15">
    <location>
        <begin position="369"/>
        <end position="398"/>
    </location>
</feature>
<organism evidence="16">
    <name type="scientific">Vibrio lentus</name>
    <dbReference type="NCBI Taxonomy" id="136468"/>
    <lineage>
        <taxon>Bacteria</taxon>
        <taxon>Pseudomonadati</taxon>
        <taxon>Pseudomonadota</taxon>
        <taxon>Gammaproteobacteria</taxon>
        <taxon>Vibrionales</taxon>
        <taxon>Vibrionaceae</taxon>
        <taxon>Vibrio</taxon>
    </lineage>
</organism>
<evidence type="ECO:0000256" key="11">
    <source>
        <dbReference type="ARBA" id="ARBA00023014"/>
    </source>
</evidence>
<reference evidence="16" key="2">
    <citation type="submission" date="2016-07" db="EMBL/GenBank/DDBJ databases">
        <authorList>
            <person name="Kauffman K."/>
            <person name="Arevalo P."/>
            <person name="Polz M.F."/>
        </authorList>
    </citation>
    <scope>NUCLEOTIDE SEQUENCE</scope>
    <source>
        <strain evidence="16">10N.261.52.F7</strain>
    </source>
</reference>
<feature type="compositionally biased region" description="Low complexity" evidence="14">
    <location>
        <begin position="658"/>
        <end position="684"/>
    </location>
</feature>
<comment type="caution">
    <text evidence="16">The sequence shown here is derived from an EMBL/GenBank/DDBJ whole genome shotgun (WGS) entry which is preliminary data.</text>
</comment>
<dbReference type="FunFam" id="3.30.70.20:FF:000044">
    <property type="entry name" value="Ion-translocating oxidoreductase complex subunit C"/>
    <property type="match status" value="1"/>
</dbReference>
<evidence type="ECO:0000256" key="4">
    <source>
        <dbReference type="ARBA" id="ARBA00022485"/>
    </source>
</evidence>
<feature type="compositionally biased region" description="Basic and acidic residues" evidence="14">
    <location>
        <begin position="894"/>
        <end position="909"/>
    </location>
</feature>
<dbReference type="PROSITE" id="PS00198">
    <property type="entry name" value="4FE4S_FER_1"/>
    <property type="match status" value="1"/>
</dbReference>
<evidence type="ECO:0000259" key="15">
    <source>
        <dbReference type="PROSITE" id="PS51379"/>
    </source>
</evidence>
<keyword evidence="9 13" id="KW-0249">Electron transport</keyword>
<feature type="compositionally biased region" description="Low complexity" evidence="14">
    <location>
        <begin position="590"/>
        <end position="611"/>
    </location>
</feature>
<name>A0AB36XQ44_9VIBR</name>
<dbReference type="NCBIfam" id="TIGR01945">
    <property type="entry name" value="rnfC"/>
    <property type="match status" value="1"/>
</dbReference>
<feature type="region of interest" description="Disordered" evidence="14">
    <location>
        <begin position="538"/>
        <end position="937"/>
    </location>
</feature>
<feature type="binding site" evidence="13">
    <location>
        <position position="381"/>
    </location>
    <ligand>
        <name>[4Fe-4S] cluster</name>
        <dbReference type="ChEBI" id="CHEBI:49883"/>
        <label>1</label>
    </ligand>
</feature>
<keyword evidence="12 13" id="KW-0472">Membrane</keyword>
<protein>
    <recommendedName>
        <fullName evidence="13">Ion-translocating oxidoreductase complex subunit C</fullName>
        <ecNumber evidence="13">7.-.-.-</ecNumber>
    </recommendedName>
    <alternativeName>
        <fullName evidence="13">Rnf electron transport complex subunit C</fullName>
    </alternativeName>
</protein>
<dbReference type="InterPro" id="IPR017896">
    <property type="entry name" value="4Fe4S_Fe-S-bd"/>
</dbReference>
<feature type="binding site" evidence="13">
    <location>
        <position position="384"/>
    </location>
    <ligand>
        <name>[4Fe-4S] cluster</name>
        <dbReference type="ChEBI" id="CHEBI:49883"/>
        <label>1</label>
    </ligand>
</feature>
<feature type="binding site" evidence="13">
    <location>
        <position position="388"/>
    </location>
    <ligand>
        <name>[4Fe-4S] cluster</name>
        <dbReference type="ChEBI" id="CHEBI:49883"/>
        <label>2</label>
    </ligand>
</feature>
<dbReference type="SUPFAM" id="SSF46548">
    <property type="entry name" value="alpha-helical ferredoxin"/>
    <property type="match status" value="1"/>
</dbReference>
<feature type="binding site" evidence="13">
    <location>
        <position position="420"/>
    </location>
    <ligand>
        <name>[4Fe-4S] cluster</name>
        <dbReference type="ChEBI" id="CHEBI:49883"/>
        <label>2</label>
    </ligand>
</feature>
<comment type="similarity">
    <text evidence="13">Belongs to the 4Fe4S bacterial-type ferredoxin family. RnfC subfamily.</text>
</comment>
<keyword evidence="8 13" id="KW-1278">Translocase</keyword>
<dbReference type="Pfam" id="PF01512">
    <property type="entry name" value="Complex1_51K"/>
    <property type="match status" value="1"/>
</dbReference>
<evidence type="ECO:0000256" key="3">
    <source>
        <dbReference type="ARBA" id="ARBA00022475"/>
    </source>
</evidence>
<evidence type="ECO:0000256" key="5">
    <source>
        <dbReference type="ARBA" id="ARBA00022519"/>
    </source>
</evidence>
<dbReference type="Gene3D" id="3.30.70.20">
    <property type="match status" value="1"/>
</dbReference>
<keyword evidence="4 13" id="KW-0004">4Fe-4S</keyword>
<dbReference type="GO" id="GO:0005886">
    <property type="term" value="C:plasma membrane"/>
    <property type="evidence" value="ECO:0007669"/>
    <property type="project" value="UniProtKB-SubCell"/>
</dbReference>
<feature type="compositionally biased region" description="Basic and acidic residues" evidence="14">
    <location>
        <begin position="924"/>
        <end position="937"/>
    </location>
</feature>
<feature type="compositionally biased region" description="Polar residues" evidence="14">
    <location>
        <begin position="779"/>
        <end position="788"/>
    </location>
</feature>
<reference key="1">
    <citation type="submission" date="2016-07" db="EMBL/GenBank/DDBJ databases">
        <title>Nontailed viruses are major unrecognized killers of bacteria in the ocean.</title>
        <authorList>
            <person name="Kauffman K."/>
            <person name="Hussain F."/>
            <person name="Yang J."/>
            <person name="Arevalo P."/>
            <person name="Brown J."/>
            <person name="Cutler M."/>
            <person name="Kelly L."/>
            <person name="Polz M.F."/>
        </authorList>
    </citation>
    <scope>NUCLEOTIDE SEQUENCE [LARGE SCALE GENOMIC DNA]</scope>
    <source>
        <strain>10N.261.52.F7</strain>
    </source>
</reference>
<feature type="region of interest" description="Disordered" evidence="14">
    <location>
        <begin position="465"/>
        <end position="493"/>
    </location>
</feature>
<dbReference type="SUPFAM" id="SSF142019">
    <property type="entry name" value="Nqo1 FMN-binding domain-like"/>
    <property type="match status" value="1"/>
</dbReference>
<proteinExistence type="inferred from homology"/>
<accession>A0AB36XQ44</accession>
<dbReference type="GO" id="GO:0051539">
    <property type="term" value="F:4 iron, 4 sulfur cluster binding"/>
    <property type="evidence" value="ECO:0007669"/>
    <property type="project" value="UniProtKB-KW"/>
</dbReference>
<dbReference type="InterPro" id="IPR019554">
    <property type="entry name" value="Soluble_ligand-bd"/>
</dbReference>
<evidence type="ECO:0000256" key="9">
    <source>
        <dbReference type="ARBA" id="ARBA00022982"/>
    </source>
</evidence>
<keyword evidence="10 13" id="KW-0408">Iron</keyword>
<comment type="subunit">
    <text evidence="13">The complex is composed of six subunits: RnfA, RnfB, RnfC, RnfD, RnfE and RnfG.</text>
</comment>
<dbReference type="InterPro" id="IPR026902">
    <property type="entry name" value="RnfC_N"/>
</dbReference>
<feature type="binding site" evidence="13">
    <location>
        <position position="427"/>
    </location>
    <ligand>
        <name>[4Fe-4S] cluster</name>
        <dbReference type="ChEBI" id="CHEBI:49883"/>
        <label>1</label>
    </ligand>
</feature>
<dbReference type="Pfam" id="PF12838">
    <property type="entry name" value="Fer4_7"/>
    <property type="match status" value="1"/>
</dbReference>
<keyword evidence="2 13" id="KW-0813">Transport</keyword>
<dbReference type="Pfam" id="PF10531">
    <property type="entry name" value="SLBB"/>
    <property type="match status" value="1"/>
</dbReference>
<dbReference type="HAMAP" id="MF_00461">
    <property type="entry name" value="RsxC_RnfC"/>
    <property type="match status" value="1"/>
</dbReference>
<dbReference type="InterPro" id="IPR017900">
    <property type="entry name" value="4Fe4S_Fe_S_CS"/>
</dbReference>
<dbReference type="EC" id="7.-.-.-" evidence="13"/>
<reference evidence="16" key="3">
    <citation type="journal article" date="2018" name="Nature">
        <title>A major lineage of non-tailed dsDNA viruses as unrecognized killers of marine bacteria.</title>
        <authorList>
            <person name="Kauffman K.M."/>
            <person name="Hussain F.A."/>
            <person name="Yang J."/>
            <person name="Arevalo P."/>
            <person name="Brown J.M."/>
            <person name="Chang W.K."/>
            <person name="VanInsberghe D."/>
            <person name="Elsherbini J."/>
            <person name="Sharma R.S."/>
            <person name="Cutler M.B."/>
            <person name="Kelly L."/>
            <person name="Polz M.F."/>
        </authorList>
    </citation>
    <scope>NUCLEOTIDE SEQUENCE</scope>
    <source>
        <strain evidence="16">10N.261.52.F7</strain>
    </source>
</reference>